<accession>A0ABP9M1G5</accession>
<dbReference type="Pfam" id="PF12680">
    <property type="entry name" value="SnoaL_2"/>
    <property type="match status" value="1"/>
</dbReference>
<dbReference type="Gene3D" id="3.10.450.50">
    <property type="match status" value="2"/>
</dbReference>
<gene>
    <name evidence="2" type="ORF">GCM10023337_09330</name>
</gene>
<protein>
    <submittedName>
        <fullName evidence="2">Nuclear transport factor 2 family protein</fullName>
    </submittedName>
</protein>
<name>A0ABP9M1G5_9BURK</name>
<dbReference type="Proteomes" id="UP001500227">
    <property type="component" value="Unassembled WGS sequence"/>
</dbReference>
<dbReference type="InterPro" id="IPR037401">
    <property type="entry name" value="SnoaL-like"/>
</dbReference>
<evidence type="ECO:0000259" key="1">
    <source>
        <dbReference type="Pfam" id="PF12680"/>
    </source>
</evidence>
<reference evidence="3" key="1">
    <citation type="journal article" date="2019" name="Int. J. Syst. Evol. Microbiol.">
        <title>The Global Catalogue of Microorganisms (GCM) 10K type strain sequencing project: providing services to taxonomists for standard genome sequencing and annotation.</title>
        <authorList>
            <consortium name="The Broad Institute Genomics Platform"/>
            <consortium name="The Broad Institute Genome Sequencing Center for Infectious Disease"/>
            <person name="Wu L."/>
            <person name="Ma J."/>
        </authorList>
    </citation>
    <scope>NUCLEOTIDE SEQUENCE [LARGE SCALE GENOMIC DNA]</scope>
    <source>
        <strain evidence="3">JCM 18423</strain>
    </source>
</reference>
<keyword evidence="3" id="KW-1185">Reference proteome</keyword>
<sequence length="257" mass="28641">MNTNTDKRQLVAQAHDALFNRHDVSALARYFAQDFIEHSPFVADGLAGLKAMIESKPSLQHEAARILVDGDLVAVHGRYVGLEDQPLVGFDLYRVQNGKITEHWDGLVPEAPANASGRTQLSGPTAIDTQADTEANRQLVLDFFQRFLIEGDYNVAFDYTTGDHFHQHSPDIADGAQNMVSFLTAIRDEGHGLEYKKVHRTVAEGQFVLTQSEGAIAGKRHAYFELWRVEKGKVAELWDAIAEVPEDHEAVHQHGIF</sequence>
<proteinExistence type="predicted"/>
<dbReference type="SUPFAM" id="SSF54427">
    <property type="entry name" value="NTF2-like"/>
    <property type="match status" value="2"/>
</dbReference>
<evidence type="ECO:0000313" key="2">
    <source>
        <dbReference type="EMBL" id="GAA5088121.1"/>
    </source>
</evidence>
<dbReference type="RefSeq" id="WP_300648669.1">
    <property type="nucleotide sequence ID" value="NZ_BAABKD010000008.1"/>
</dbReference>
<comment type="caution">
    <text evidence="2">The sequence shown here is derived from an EMBL/GenBank/DDBJ whole genome shotgun (WGS) entry which is preliminary data.</text>
</comment>
<dbReference type="InterPro" id="IPR032710">
    <property type="entry name" value="NTF2-like_dom_sf"/>
</dbReference>
<evidence type="ECO:0000313" key="3">
    <source>
        <dbReference type="Proteomes" id="UP001500227"/>
    </source>
</evidence>
<dbReference type="EMBL" id="BAABKD010000008">
    <property type="protein sequence ID" value="GAA5088121.1"/>
    <property type="molecule type" value="Genomic_DNA"/>
</dbReference>
<organism evidence="2 3">
    <name type="scientific">Paenalcaligenes hermetiae</name>
    <dbReference type="NCBI Taxonomy" id="1157987"/>
    <lineage>
        <taxon>Bacteria</taxon>
        <taxon>Pseudomonadati</taxon>
        <taxon>Pseudomonadota</taxon>
        <taxon>Betaproteobacteria</taxon>
        <taxon>Burkholderiales</taxon>
        <taxon>Alcaligenaceae</taxon>
        <taxon>Paenalcaligenes</taxon>
    </lineage>
</organism>
<feature type="domain" description="SnoaL-like" evidence="1">
    <location>
        <begin position="15"/>
        <end position="103"/>
    </location>
</feature>